<sequence>MVIYSILPQIVLPEVFSIVLENSVNVLRICPRIMDTSDPVSFAIPWISSIWLCKEVKEFLMTDSVSLMETSFFERSESLVLGETQELLPWNRRGHSWFHLLVSLGLGDNDVGMELYSKQRRKTSLSHDKLLIGAASEAIEALWELSVLKNLNSRNLRWKSFCGKDGMLTKAIKRRIEMEKERLERLVPHVRLQNMDRDFGLKDEQECFSCYYDLHLSAVGCKCSPEQFSCLKHANLMCSCKPEDKIILVRYNMDELNTLVQALEGKLGAIELWASKVSGFRSLNRRQHNFVKLDSEGDGLEMDPSMKNDDLPGSLREQKHNAKKQCRSLHSETHAFWSDQQKHLLCAPENLSKGTKEEAPATNGYHFDLDCNSLSNERGKKTNKTSTSIAIQEINGDLKEPTERDRVILVCDSGSSVSLATEKYLHLFSDDATNSYASNYSSGKKLFGVDLSMCSLRVRQNGILDTDKDSPSSKISEQKLTYHVDPLIFGSIVSGRLWCNKLAIFPKGFRSRVKFFDVLNPVIISCYICEILDGGLLGPLFKEGNM</sequence>
<name>A0AC58TXA7_TOBAC</name>
<evidence type="ECO:0000313" key="1">
    <source>
        <dbReference type="Proteomes" id="UP000790787"/>
    </source>
</evidence>
<organism evidence="1 2">
    <name type="scientific">Nicotiana tabacum</name>
    <name type="common">Common tobacco</name>
    <dbReference type="NCBI Taxonomy" id="4097"/>
    <lineage>
        <taxon>Eukaryota</taxon>
        <taxon>Viridiplantae</taxon>
        <taxon>Streptophyta</taxon>
        <taxon>Embryophyta</taxon>
        <taxon>Tracheophyta</taxon>
        <taxon>Spermatophyta</taxon>
        <taxon>Magnoliopsida</taxon>
        <taxon>eudicotyledons</taxon>
        <taxon>Gunneridae</taxon>
        <taxon>Pentapetalae</taxon>
        <taxon>asterids</taxon>
        <taxon>lamiids</taxon>
        <taxon>Solanales</taxon>
        <taxon>Solanaceae</taxon>
        <taxon>Nicotianoideae</taxon>
        <taxon>Nicotianeae</taxon>
        <taxon>Nicotiana</taxon>
    </lineage>
</organism>
<protein>
    <submittedName>
        <fullName evidence="2">Lysine-specific demethylase JMJ14-like</fullName>
    </submittedName>
</protein>
<dbReference type="Proteomes" id="UP000790787">
    <property type="component" value="Chromosome 23"/>
</dbReference>
<dbReference type="RefSeq" id="XP_075101877.1">
    <property type="nucleotide sequence ID" value="XM_075245776.1"/>
</dbReference>
<evidence type="ECO:0000313" key="2">
    <source>
        <dbReference type="RefSeq" id="XP_075101877.1"/>
    </source>
</evidence>
<accession>A0AC58TXA7</accession>
<keyword evidence="1" id="KW-1185">Reference proteome</keyword>
<proteinExistence type="predicted"/>
<reference evidence="2" key="2">
    <citation type="submission" date="2025-08" db="UniProtKB">
        <authorList>
            <consortium name="RefSeq"/>
        </authorList>
    </citation>
    <scope>IDENTIFICATION</scope>
    <source>
        <tissue evidence="2">Leaf</tissue>
    </source>
</reference>
<reference evidence="1" key="1">
    <citation type="journal article" date="2014" name="Nat. Commun.">
        <title>The tobacco genome sequence and its comparison with those of tomato and potato.</title>
        <authorList>
            <person name="Sierro N."/>
            <person name="Battey J.N."/>
            <person name="Ouadi S."/>
            <person name="Bakaher N."/>
            <person name="Bovet L."/>
            <person name="Willig A."/>
            <person name="Goepfert S."/>
            <person name="Peitsch M.C."/>
            <person name="Ivanov N.V."/>
        </authorList>
    </citation>
    <scope>NUCLEOTIDE SEQUENCE [LARGE SCALE GENOMIC DNA]</scope>
</reference>
<gene>
    <name evidence="2" type="primary">LOC142177301</name>
</gene>